<reference evidence="3 4" key="1">
    <citation type="submission" date="2024-01" db="EMBL/GenBank/DDBJ databases">
        <title>A draft genome for a cacao thread blight-causing isolate of Paramarasmius palmivorus.</title>
        <authorList>
            <person name="Baruah I.K."/>
            <person name="Bukari Y."/>
            <person name="Amoako-Attah I."/>
            <person name="Meinhardt L.W."/>
            <person name="Bailey B.A."/>
            <person name="Cohen S.P."/>
        </authorList>
    </citation>
    <scope>NUCLEOTIDE SEQUENCE [LARGE SCALE GENOMIC DNA]</scope>
    <source>
        <strain evidence="3 4">GH-12</strain>
    </source>
</reference>
<gene>
    <name evidence="3" type="ORF">VNI00_017809</name>
</gene>
<dbReference type="Proteomes" id="UP001383192">
    <property type="component" value="Unassembled WGS sequence"/>
</dbReference>
<dbReference type="Pfam" id="PF18126">
    <property type="entry name" value="Mitoc_mL59"/>
    <property type="match status" value="1"/>
</dbReference>
<accession>A0AAW0B2M9</accession>
<dbReference type="PANTHER" id="PTHR34862:SF1">
    <property type="entry name" value="SPARK DOMAIN-CONTAINING PROTEIN"/>
    <property type="match status" value="1"/>
</dbReference>
<comment type="caution">
    <text evidence="3">The sequence shown here is derived from an EMBL/GenBank/DDBJ whole genome shotgun (WGS) entry which is preliminary data.</text>
</comment>
<feature type="domain" description="Large ribosomal subunit protein mL59" evidence="2">
    <location>
        <begin position="31"/>
        <end position="189"/>
    </location>
</feature>
<name>A0AAW0B2M9_9AGAR</name>
<sequence length="617" mass="67757">MSAAAARAIAKFRFHELKGLESHIARHGPLPPKEPTSTAQGIRLPNPFLPHRNPKTGRWAPPKYSLRRQAELIKKAKETNTLHLLPPGPKLHEPQVLAEVLRAKAGQESQTESEKAPELPEKLKLLAFEVDWVGKFMPEQKGEGAQRVPLYAEKKRMFKGHKWERTKDKREAHRAMLLRDMDKRIRSYKGEKETRPAQTTEETFWQTTILDYRTLQYYYRLILILRQPGVGGPYMILDPDAKAEINYASSVDRTPRYTFRSPFAKRQHRLTAGLKSIFALLDERCLSFNFERLMADVDSRLGLSKRCGAEAKGTYKRLVHFQNYITTLSSVMTRILATAILAANVTVTYAQSTGSSFSESCTNALNGISSDPTLQRCLPFADLMPLLSENMSTPIIPPIDSWLGNMCSAPACPNETLSSLVNTLFTGCESDIREVAGGSTFPDSPDGIIQGVQDAYGTVRKILCLQSGDTKCVTDILNTFEDMDTDGILTLGDTPALLTRFLGGQPDTDNGIPQNVTCSACTKAAFITAEEDYPGIWGTESEGLKGTMQGICGSEFVDGQRPDNVTQTANNAVAEPESGPEGQDGNGGEGNSASRIYVYAGIGPHAALAIGAILAVL</sequence>
<evidence type="ECO:0000313" key="4">
    <source>
        <dbReference type="Proteomes" id="UP001383192"/>
    </source>
</evidence>
<protein>
    <recommendedName>
        <fullName evidence="2">Large ribosomal subunit protein mL59 domain-containing protein</fullName>
    </recommendedName>
</protein>
<dbReference type="EMBL" id="JAYKXP010000191">
    <property type="protein sequence ID" value="KAK7020196.1"/>
    <property type="molecule type" value="Genomic_DNA"/>
</dbReference>
<feature type="region of interest" description="Disordered" evidence="1">
    <location>
        <begin position="570"/>
        <end position="590"/>
    </location>
</feature>
<dbReference type="PANTHER" id="PTHR34862">
    <property type="entry name" value="SPARK DOMAIN-CONTAINING PROTEIN"/>
    <property type="match status" value="1"/>
</dbReference>
<dbReference type="InterPro" id="IPR040922">
    <property type="entry name" value="Ribosomal_mL59_dom"/>
</dbReference>
<proteinExistence type="predicted"/>
<keyword evidence="4" id="KW-1185">Reference proteome</keyword>
<evidence type="ECO:0000313" key="3">
    <source>
        <dbReference type="EMBL" id="KAK7020196.1"/>
    </source>
</evidence>
<organism evidence="3 4">
    <name type="scientific">Paramarasmius palmivorus</name>
    <dbReference type="NCBI Taxonomy" id="297713"/>
    <lineage>
        <taxon>Eukaryota</taxon>
        <taxon>Fungi</taxon>
        <taxon>Dikarya</taxon>
        <taxon>Basidiomycota</taxon>
        <taxon>Agaricomycotina</taxon>
        <taxon>Agaricomycetes</taxon>
        <taxon>Agaricomycetidae</taxon>
        <taxon>Agaricales</taxon>
        <taxon>Marasmiineae</taxon>
        <taxon>Marasmiaceae</taxon>
        <taxon>Paramarasmius</taxon>
    </lineage>
</organism>
<evidence type="ECO:0000259" key="2">
    <source>
        <dbReference type="Pfam" id="PF18126"/>
    </source>
</evidence>
<feature type="region of interest" description="Disordered" evidence="1">
    <location>
        <begin position="23"/>
        <end position="61"/>
    </location>
</feature>
<dbReference type="AlphaFoldDB" id="A0AAW0B2M9"/>
<evidence type="ECO:0000256" key="1">
    <source>
        <dbReference type="SAM" id="MobiDB-lite"/>
    </source>
</evidence>